<sequence length="84" mass="9707">MDFEDEEDPVLRDYETESSESDLQTTKDEGTATGSNPSNETNLTLRIERIQDNEELNRRQKREEINSAISRKLALPEPHKFRAA</sequence>
<gene>
    <name evidence="2" type="ORF">CTOB1V02_LOCUS12674</name>
</gene>
<protein>
    <submittedName>
        <fullName evidence="2">Uncharacterized protein</fullName>
    </submittedName>
</protein>
<name>A0A7R8WTJ9_9CRUS</name>
<feature type="compositionally biased region" description="Polar residues" evidence="1">
    <location>
        <begin position="32"/>
        <end position="44"/>
    </location>
</feature>
<evidence type="ECO:0000256" key="1">
    <source>
        <dbReference type="SAM" id="MobiDB-lite"/>
    </source>
</evidence>
<feature type="region of interest" description="Disordered" evidence="1">
    <location>
        <begin position="1"/>
        <end position="59"/>
    </location>
</feature>
<dbReference type="EMBL" id="OB670164">
    <property type="protein sequence ID" value="CAD7234858.1"/>
    <property type="molecule type" value="Genomic_DNA"/>
</dbReference>
<organism evidence="2">
    <name type="scientific">Cyprideis torosa</name>
    <dbReference type="NCBI Taxonomy" id="163714"/>
    <lineage>
        <taxon>Eukaryota</taxon>
        <taxon>Metazoa</taxon>
        <taxon>Ecdysozoa</taxon>
        <taxon>Arthropoda</taxon>
        <taxon>Crustacea</taxon>
        <taxon>Oligostraca</taxon>
        <taxon>Ostracoda</taxon>
        <taxon>Podocopa</taxon>
        <taxon>Podocopida</taxon>
        <taxon>Cytherocopina</taxon>
        <taxon>Cytheroidea</taxon>
        <taxon>Cytherideidae</taxon>
        <taxon>Cyprideis</taxon>
    </lineage>
</organism>
<evidence type="ECO:0000313" key="2">
    <source>
        <dbReference type="EMBL" id="CAD7234858.1"/>
    </source>
</evidence>
<dbReference type="AlphaFoldDB" id="A0A7R8WTJ9"/>
<accession>A0A7R8WTJ9</accession>
<reference evidence="2" key="1">
    <citation type="submission" date="2020-11" db="EMBL/GenBank/DDBJ databases">
        <authorList>
            <person name="Tran Van P."/>
        </authorList>
    </citation>
    <scope>NUCLEOTIDE SEQUENCE</scope>
</reference>
<feature type="compositionally biased region" description="Basic and acidic residues" evidence="1">
    <location>
        <begin position="46"/>
        <end position="59"/>
    </location>
</feature>
<proteinExistence type="predicted"/>